<dbReference type="GO" id="GO:0000151">
    <property type="term" value="C:ubiquitin ligase complex"/>
    <property type="evidence" value="ECO:0007669"/>
    <property type="project" value="TreeGrafter"/>
</dbReference>
<organism evidence="4 5">
    <name type="scientific">Didymella pomorum</name>
    <dbReference type="NCBI Taxonomy" id="749634"/>
    <lineage>
        <taxon>Eukaryota</taxon>
        <taxon>Fungi</taxon>
        <taxon>Dikarya</taxon>
        <taxon>Ascomycota</taxon>
        <taxon>Pezizomycotina</taxon>
        <taxon>Dothideomycetes</taxon>
        <taxon>Pleosporomycetidae</taxon>
        <taxon>Pleosporales</taxon>
        <taxon>Pleosporineae</taxon>
        <taxon>Didymellaceae</taxon>
        <taxon>Didymella</taxon>
    </lineage>
</organism>
<dbReference type="PANTHER" id="PTHR12281">
    <property type="entry name" value="RP42 RELATED"/>
    <property type="match status" value="1"/>
</dbReference>
<dbReference type="GO" id="GO:0032182">
    <property type="term" value="F:ubiquitin-like protein binding"/>
    <property type="evidence" value="ECO:0007669"/>
    <property type="project" value="TreeGrafter"/>
</dbReference>
<feature type="region of interest" description="Disordered" evidence="2">
    <location>
        <begin position="1"/>
        <end position="39"/>
    </location>
</feature>
<dbReference type="EMBL" id="JAPEVA010000060">
    <property type="protein sequence ID" value="KAJ4402580.1"/>
    <property type="molecule type" value="Genomic_DNA"/>
</dbReference>
<keyword evidence="5" id="KW-1185">Reference proteome</keyword>
<keyword evidence="4" id="KW-0436">Ligase</keyword>
<accession>A0A9W8Z9Q1</accession>
<dbReference type="GO" id="GO:0097602">
    <property type="term" value="F:cullin family protein binding"/>
    <property type="evidence" value="ECO:0007669"/>
    <property type="project" value="TreeGrafter"/>
</dbReference>
<evidence type="ECO:0000256" key="2">
    <source>
        <dbReference type="SAM" id="MobiDB-lite"/>
    </source>
</evidence>
<comment type="function">
    <text evidence="1">Neddylation of cullins play an essential role in the regulation of SCF-type complexes activity.</text>
</comment>
<feature type="compositionally biased region" description="Basic and acidic residues" evidence="2">
    <location>
        <begin position="1"/>
        <end position="10"/>
    </location>
</feature>
<dbReference type="Gene3D" id="1.10.238.10">
    <property type="entry name" value="EF-hand"/>
    <property type="match status" value="1"/>
</dbReference>
<evidence type="ECO:0000313" key="5">
    <source>
        <dbReference type="Proteomes" id="UP001140510"/>
    </source>
</evidence>
<gene>
    <name evidence="4" type="primary">DCN1_2</name>
    <name evidence="4" type="ORF">N0V91_007118</name>
</gene>
<protein>
    <recommendedName>
        <fullName evidence="1">Defective in cullin neddylation protein</fullName>
    </recommendedName>
</protein>
<dbReference type="InterPro" id="IPR042460">
    <property type="entry name" value="DCN1-like_PONY"/>
</dbReference>
<dbReference type="AlphaFoldDB" id="A0A9W8Z9Q1"/>
<reference evidence="4" key="1">
    <citation type="submission" date="2022-10" db="EMBL/GenBank/DDBJ databases">
        <title>Tapping the CABI collections for fungal endophytes: first genome assemblies for Collariella, Neodidymelliopsis, Ascochyta clinopodiicola, Didymella pomorum, Didymosphaeria variabile, Neocosmospora piperis and Neocucurbitaria cava.</title>
        <authorList>
            <person name="Hill R."/>
        </authorList>
    </citation>
    <scope>NUCLEOTIDE SEQUENCE</scope>
    <source>
        <strain evidence="4">IMI 355091</strain>
    </source>
</reference>
<dbReference type="PANTHER" id="PTHR12281:SF31">
    <property type="entry name" value="DCN1-LIKE PROTEIN 3"/>
    <property type="match status" value="1"/>
</dbReference>
<dbReference type="GO" id="GO:0045116">
    <property type="term" value="P:protein neddylation"/>
    <property type="evidence" value="ECO:0007669"/>
    <property type="project" value="TreeGrafter"/>
</dbReference>
<evidence type="ECO:0000259" key="3">
    <source>
        <dbReference type="PROSITE" id="PS51229"/>
    </source>
</evidence>
<dbReference type="Pfam" id="PF03556">
    <property type="entry name" value="Cullin_binding"/>
    <property type="match status" value="1"/>
</dbReference>
<dbReference type="Gene3D" id="1.10.238.200">
    <property type="entry name" value="Cullin, PONY binding domain"/>
    <property type="match status" value="1"/>
</dbReference>
<evidence type="ECO:0000313" key="4">
    <source>
        <dbReference type="EMBL" id="KAJ4402580.1"/>
    </source>
</evidence>
<comment type="caution">
    <text evidence="4">The sequence shown here is derived from an EMBL/GenBank/DDBJ whole genome shotgun (WGS) entry which is preliminary data.</text>
</comment>
<dbReference type="GO" id="GO:0016874">
    <property type="term" value="F:ligase activity"/>
    <property type="evidence" value="ECO:0007669"/>
    <property type="project" value="UniProtKB-KW"/>
</dbReference>
<dbReference type="PROSITE" id="PS51229">
    <property type="entry name" value="DCUN1"/>
    <property type="match status" value="1"/>
</dbReference>
<dbReference type="OrthoDB" id="27198at2759"/>
<dbReference type="InterPro" id="IPR005176">
    <property type="entry name" value="PONY_dom"/>
</dbReference>
<sequence>MFGASEDRARQLAGRQRWKRISSSGSSSSYRSASSSSQFSQLSHREISYIFEQNPQRPTPIPEHPSPTRFVPVNSLHDLGGLQYLVQPIAASDVEEAFSRMVSKNLHPRTLHQRSQTEHLSHVLFDETATGHASPPPTSPFTVSGLTKPYGVLGWGAKILQQVRHVTEQAPPAQAEGHLSTLVTVHDFTSRSLSSDDVSTQSMPLMRGGAGREPQFDWTAIQQHELWDCPFNTGASYRSFILSLRHYWPDEYAHFNSLFNNSHGLEADPARQRLLLTLGIEGLKMIRTILFDRARAMLGTALSGGSQTYPEIHHIRRESLQGAEYPAIVPRHLFHAFVNATNGGGGSNTSAAAKTNLNKLFDKYRDNATTEPDLIGPEGSMGYLQELGVDPEGVDCFAASEIVQSPTLGEITREGFVNGWLERDCDTFEKQKSYISNLKAQLPSDKTTFTRVYKYTFFLAKTTQQKAVLLEQAVPCWELLFSSPHSAVKWTSSNTPWLDWWKEFLEVSWKKSVNKDMWNETLKFAQLTLEDEAISFWNEESSWPSVIDDFVEWVKNEKRGGAEQKTEEMEY</sequence>
<dbReference type="GO" id="GO:0031624">
    <property type="term" value="F:ubiquitin conjugating enzyme binding"/>
    <property type="evidence" value="ECO:0007669"/>
    <property type="project" value="TreeGrafter"/>
</dbReference>
<feature type="domain" description="DCUN1" evidence="3">
    <location>
        <begin position="352"/>
        <end position="555"/>
    </location>
</feature>
<name>A0A9W8Z9Q1_9PLEO</name>
<proteinExistence type="predicted"/>
<dbReference type="Proteomes" id="UP001140510">
    <property type="component" value="Unassembled WGS sequence"/>
</dbReference>
<feature type="compositionally biased region" description="Low complexity" evidence="2">
    <location>
        <begin position="22"/>
        <end position="39"/>
    </location>
</feature>
<dbReference type="InterPro" id="IPR014764">
    <property type="entry name" value="DCN-prot"/>
</dbReference>
<evidence type="ECO:0000256" key="1">
    <source>
        <dbReference type="RuleBase" id="RU410713"/>
    </source>
</evidence>